<dbReference type="EMBL" id="JAUEPU010000002">
    <property type="protein sequence ID" value="KAK0505241.1"/>
    <property type="molecule type" value="Genomic_DNA"/>
</dbReference>
<gene>
    <name evidence="1" type="ORF">EDD18DRAFT_329244</name>
</gene>
<comment type="caution">
    <text evidence="1">The sequence shown here is derived from an EMBL/GenBank/DDBJ whole genome shotgun (WGS) entry which is preliminary data.</text>
</comment>
<proteinExistence type="predicted"/>
<dbReference type="AlphaFoldDB" id="A0AA39U0K5"/>
<sequence>MSISSTAIPMRTDSYDANTEASCPGDHSTRTFSHYYNSSNFLQGFGPNTWWKDLLVFTWAAYTEMAYQSSFRSTAMYLQELIDEIVDYLHDSPSALKACSLVARKFYLRTRVHLFRKADCDDPESARIFNIVHDSPALLQYIKRVQFRCLDFFLPKHQATTFEFLHSLLSPMTLSLWDDSALVIYSREECQWDHILPSFVSSAPYLAITRLEVEHPQWTDFQEFHQTVLSLPNVTELYISELSDVITNNDPVVPVPTPAPCIRKLYVEVAWDTLLGFWEGLHSYRSVYLQHLEEFHAMNTSPEELDAVFRTANSTLNGLKVLEINCIQDPCLAIFGLESFNLPSDISPLHLNPNTELRVILSLDHDMLRFIRWWVKCFKGIEKESSTVMERLTIDFMGHVSTITPEQLEPLKRAFEELSDLLSKLFRNVDLVFQVMNYPVHWGLCTGCLEGAIIDACDALKEKEMLRVFEMKYTPGVPAFPFPPGTRRIF</sequence>
<evidence type="ECO:0000313" key="1">
    <source>
        <dbReference type="EMBL" id="KAK0505241.1"/>
    </source>
</evidence>
<protein>
    <submittedName>
        <fullName evidence="1">Uncharacterized protein</fullName>
    </submittedName>
</protein>
<name>A0AA39U0K5_9AGAR</name>
<reference evidence="1" key="1">
    <citation type="submission" date="2023-06" db="EMBL/GenBank/DDBJ databases">
        <authorList>
            <consortium name="Lawrence Berkeley National Laboratory"/>
            <person name="Ahrendt S."/>
            <person name="Sahu N."/>
            <person name="Indic B."/>
            <person name="Wong-Bajracharya J."/>
            <person name="Merenyi Z."/>
            <person name="Ke H.-M."/>
            <person name="Monk M."/>
            <person name="Kocsube S."/>
            <person name="Drula E."/>
            <person name="Lipzen A."/>
            <person name="Balint B."/>
            <person name="Henrissat B."/>
            <person name="Andreopoulos B."/>
            <person name="Martin F.M."/>
            <person name="Harder C.B."/>
            <person name="Rigling D."/>
            <person name="Ford K.L."/>
            <person name="Foster G.D."/>
            <person name="Pangilinan J."/>
            <person name="Papanicolaou A."/>
            <person name="Barry K."/>
            <person name="LaButti K."/>
            <person name="Viragh M."/>
            <person name="Koriabine M."/>
            <person name="Yan M."/>
            <person name="Riley R."/>
            <person name="Champramary S."/>
            <person name="Plett K.L."/>
            <person name="Tsai I.J."/>
            <person name="Slot J."/>
            <person name="Sipos G."/>
            <person name="Plett J."/>
            <person name="Nagy L.G."/>
            <person name="Grigoriev I.V."/>
        </authorList>
    </citation>
    <scope>NUCLEOTIDE SEQUENCE</scope>
    <source>
        <strain evidence="1">HWK02</strain>
    </source>
</reference>
<evidence type="ECO:0000313" key="2">
    <source>
        <dbReference type="Proteomes" id="UP001175228"/>
    </source>
</evidence>
<dbReference type="Proteomes" id="UP001175228">
    <property type="component" value="Unassembled WGS sequence"/>
</dbReference>
<accession>A0AA39U0K5</accession>
<organism evidence="1 2">
    <name type="scientific">Armillaria luteobubalina</name>
    <dbReference type="NCBI Taxonomy" id="153913"/>
    <lineage>
        <taxon>Eukaryota</taxon>
        <taxon>Fungi</taxon>
        <taxon>Dikarya</taxon>
        <taxon>Basidiomycota</taxon>
        <taxon>Agaricomycotina</taxon>
        <taxon>Agaricomycetes</taxon>
        <taxon>Agaricomycetidae</taxon>
        <taxon>Agaricales</taxon>
        <taxon>Marasmiineae</taxon>
        <taxon>Physalacriaceae</taxon>
        <taxon>Armillaria</taxon>
    </lineage>
</organism>
<keyword evidence="2" id="KW-1185">Reference proteome</keyword>